<feature type="transmembrane region" description="Helical" evidence="9">
    <location>
        <begin position="92"/>
        <end position="113"/>
    </location>
</feature>
<accession>A0ABW7Y6P2</accession>
<gene>
    <name evidence="11" type="ORF">ACIA8P_25800</name>
</gene>
<sequence length="392" mass="42298">MRTRTPRPLVLDTLIALAMTWVAVRLGQVSVARGWPELDASAYVLLALAHLPVAFRSRVPMVVFAAVQLAGVAYISLGYWPVASALGSMLALYTVASVYSAPIAVGCAAVMTAKWVYAGVISDSLSMTLVVSQALLFCLVLVWSGTLARRSRELARQLRAEQAERGRREVAEERGRIARELHDVVAHHLSVISVQAGLARFVLDSDTVTARGALSTIENTSTEALEELRRILHVLREHDLGGADSAAPMPTLARLDDLLERIRAGGVPVELSIKGTVRPLAPGVELCAYRVVQEALTNVLKHTHHADTQVRLHYRQHELTVTVTDNGTGNGDGLMPVTVRAGGGHGLIGMRERAKLYGGTISVGPHTEGGFAVRLTLPTSATGARWRDERTR</sequence>
<evidence type="ECO:0000313" key="12">
    <source>
        <dbReference type="Proteomes" id="UP001612415"/>
    </source>
</evidence>
<feature type="domain" description="Histidine kinase" evidence="10">
    <location>
        <begin position="290"/>
        <end position="381"/>
    </location>
</feature>
<dbReference type="EMBL" id="JBITDC010000009">
    <property type="protein sequence ID" value="MFI5678042.1"/>
    <property type="molecule type" value="Genomic_DNA"/>
</dbReference>
<comment type="caution">
    <text evidence="11">The sequence shown here is derived from an EMBL/GenBank/DDBJ whole genome shotgun (WGS) entry which is preliminary data.</text>
</comment>
<evidence type="ECO:0000256" key="7">
    <source>
        <dbReference type="ARBA" id="ARBA00022840"/>
    </source>
</evidence>
<name>A0ABW7Y6P2_STRCE</name>
<evidence type="ECO:0000256" key="6">
    <source>
        <dbReference type="ARBA" id="ARBA00022777"/>
    </source>
</evidence>
<dbReference type="InterPro" id="IPR050482">
    <property type="entry name" value="Sensor_HK_TwoCompSys"/>
</dbReference>
<dbReference type="PANTHER" id="PTHR24421:SF10">
    <property type="entry name" value="NITRATE_NITRITE SENSOR PROTEIN NARQ"/>
    <property type="match status" value="1"/>
</dbReference>
<keyword evidence="8" id="KW-0902">Two-component regulatory system</keyword>
<dbReference type="PANTHER" id="PTHR24421">
    <property type="entry name" value="NITRATE/NITRITE SENSOR PROTEIN NARX-RELATED"/>
    <property type="match status" value="1"/>
</dbReference>
<evidence type="ECO:0000256" key="8">
    <source>
        <dbReference type="ARBA" id="ARBA00023012"/>
    </source>
</evidence>
<evidence type="ECO:0000259" key="10">
    <source>
        <dbReference type="PROSITE" id="PS50109"/>
    </source>
</evidence>
<keyword evidence="3" id="KW-0597">Phosphoprotein</keyword>
<dbReference type="InterPro" id="IPR003594">
    <property type="entry name" value="HATPase_dom"/>
</dbReference>
<proteinExistence type="predicted"/>
<feature type="transmembrane region" description="Helical" evidence="9">
    <location>
        <begin position="62"/>
        <end position="80"/>
    </location>
</feature>
<evidence type="ECO:0000256" key="5">
    <source>
        <dbReference type="ARBA" id="ARBA00022741"/>
    </source>
</evidence>
<dbReference type="Pfam" id="PF02518">
    <property type="entry name" value="HATPase_c"/>
    <property type="match status" value="1"/>
</dbReference>
<protein>
    <recommendedName>
        <fullName evidence="2">histidine kinase</fullName>
        <ecNumber evidence="2">2.7.13.3</ecNumber>
    </recommendedName>
</protein>
<feature type="transmembrane region" description="Helical" evidence="9">
    <location>
        <begin position="9"/>
        <end position="28"/>
    </location>
</feature>
<keyword evidence="4" id="KW-0808">Transferase</keyword>
<dbReference type="Gene3D" id="1.20.5.1930">
    <property type="match status" value="1"/>
</dbReference>
<keyword evidence="12" id="KW-1185">Reference proteome</keyword>
<keyword evidence="9" id="KW-0812">Transmembrane</keyword>
<dbReference type="RefSeq" id="WP_398658600.1">
    <property type="nucleotide sequence ID" value="NZ_JBITDC010000009.1"/>
</dbReference>
<dbReference type="GO" id="GO:0016301">
    <property type="term" value="F:kinase activity"/>
    <property type="evidence" value="ECO:0007669"/>
    <property type="project" value="UniProtKB-KW"/>
</dbReference>
<keyword evidence="5" id="KW-0547">Nucleotide-binding</keyword>
<dbReference type="Gene3D" id="3.30.565.10">
    <property type="entry name" value="Histidine kinase-like ATPase, C-terminal domain"/>
    <property type="match status" value="1"/>
</dbReference>
<evidence type="ECO:0000256" key="4">
    <source>
        <dbReference type="ARBA" id="ARBA00022679"/>
    </source>
</evidence>
<dbReference type="CDD" id="cd16917">
    <property type="entry name" value="HATPase_UhpB-NarQ-NarX-like"/>
    <property type="match status" value="1"/>
</dbReference>
<dbReference type="EC" id="2.7.13.3" evidence="2"/>
<keyword evidence="7" id="KW-0067">ATP-binding</keyword>
<keyword evidence="9" id="KW-0472">Membrane</keyword>
<comment type="catalytic activity">
    <reaction evidence="1">
        <text>ATP + protein L-histidine = ADP + protein N-phospho-L-histidine.</text>
        <dbReference type="EC" id="2.7.13.3"/>
    </reaction>
</comment>
<evidence type="ECO:0000313" key="11">
    <source>
        <dbReference type="EMBL" id="MFI5678042.1"/>
    </source>
</evidence>
<feature type="transmembrane region" description="Helical" evidence="9">
    <location>
        <begin position="125"/>
        <end position="144"/>
    </location>
</feature>
<evidence type="ECO:0000256" key="1">
    <source>
        <dbReference type="ARBA" id="ARBA00000085"/>
    </source>
</evidence>
<dbReference type="InterPro" id="IPR005467">
    <property type="entry name" value="His_kinase_dom"/>
</dbReference>
<evidence type="ECO:0000256" key="3">
    <source>
        <dbReference type="ARBA" id="ARBA00022553"/>
    </source>
</evidence>
<dbReference type="InterPro" id="IPR011712">
    <property type="entry name" value="Sig_transdc_His_kin_sub3_dim/P"/>
</dbReference>
<dbReference type="PROSITE" id="PS50109">
    <property type="entry name" value="HIS_KIN"/>
    <property type="match status" value="1"/>
</dbReference>
<keyword evidence="6 11" id="KW-0418">Kinase</keyword>
<keyword evidence="9" id="KW-1133">Transmembrane helix</keyword>
<organism evidence="11 12">
    <name type="scientific">Streptomyces cellulosae</name>
    <dbReference type="NCBI Taxonomy" id="1968"/>
    <lineage>
        <taxon>Bacteria</taxon>
        <taxon>Bacillati</taxon>
        <taxon>Actinomycetota</taxon>
        <taxon>Actinomycetes</taxon>
        <taxon>Kitasatosporales</taxon>
        <taxon>Streptomycetaceae</taxon>
        <taxon>Streptomyces</taxon>
    </lineage>
</organism>
<evidence type="ECO:0000256" key="2">
    <source>
        <dbReference type="ARBA" id="ARBA00012438"/>
    </source>
</evidence>
<dbReference type="Proteomes" id="UP001612415">
    <property type="component" value="Unassembled WGS sequence"/>
</dbReference>
<dbReference type="SUPFAM" id="SSF55874">
    <property type="entry name" value="ATPase domain of HSP90 chaperone/DNA topoisomerase II/histidine kinase"/>
    <property type="match status" value="1"/>
</dbReference>
<dbReference type="Pfam" id="PF07730">
    <property type="entry name" value="HisKA_3"/>
    <property type="match status" value="1"/>
</dbReference>
<evidence type="ECO:0000256" key="9">
    <source>
        <dbReference type="SAM" id="Phobius"/>
    </source>
</evidence>
<dbReference type="InterPro" id="IPR036890">
    <property type="entry name" value="HATPase_C_sf"/>
</dbReference>
<dbReference type="SMART" id="SM00387">
    <property type="entry name" value="HATPase_c"/>
    <property type="match status" value="1"/>
</dbReference>
<reference evidence="11 12" key="1">
    <citation type="submission" date="2024-10" db="EMBL/GenBank/DDBJ databases">
        <title>The Natural Products Discovery Center: Release of the First 8490 Sequenced Strains for Exploring Actinobacteria Biosynthetic Diversity.</title>
        <authorList>
            <person name="Kalkreuter E."/>
            <person name="Kautsar S.A."/>
            <person name="Yang D."/>
            <person name="Bader C.D."/>
            <person name="Teijaro C.N."/>
            <person name="Fluegel L."/>
            <person name="Davis C.M."/>
            <person name="Simpson J.R."/>
            <person name="Lauterbach L."/>
            <person name="Steele A.D."/>
            <person name="Gui C."/>
            <person name="Meng S."/>
            <person name="Li G."/>
            <person name="Viehrig K."/>
            <person name="Ye F."/>
            <person name="Su P."/>
            <person name="Kiefer A.F."/>
            <person name="Nichols A."/>
            <person name="Cepeda A.J."/>
            <person name="Yan W."/>
            <person name="Fan B."/>
            <person name="Jiang Y."/>
            <person name="Adhikari A."/>
            <person name="Zheng C.-J."/>
            <person name="Schuster L."/>
            <person name="Cowan T.M."/>
            <person name="Smanski M.J."/>
            <person name="Chevrette M.G."/>
            <person name="De Carvalho L.P.S."/>
            <person name="Shen B."/>
        </authorList>
    </citation>
    <scope>NUCLEOTIDE SEQUENCE [LARGE SCALE GENOMIC DNA]</scope>
    <source>
        <strain evidence="11 12">NPDC051599</strain>
    </source>
</reference>